<dbReference type="EMBL" id="SZYD01000012">
    <property type="protein sequence ID" value="KAD4584826.1"/>
    <property type="molecule type" value="Genomic_DNA"/>
</dbReference>
<proteinExistence type="predicted"/>
<dbReference type="Proteomes" id="UP000326396">
    <property type="component" value="Linkage Group LG2"/>
</dbReference>
<evidence type="ECO:0000313" key="2">
    <source>
        <dbReference type="Proteomes" id="UP000326396"/>
    </source>
</evidence>
<keyword evidence="2" id="KW-1185">Reference proteome</keyword>
<reference evidence="1 2" key="1">
    <citation type="submission" date="2019-05" db="EMBL/GenBank/DDBJ databases">
        <title>Mikania micrantha, genome provides insights into the molecular mechanism of rapid growth.</title>
        <authorList>
            <person name="Liu B."/>
        </authorList>
    </citation>
    <scope>NUCLEOTIDE SEQUENCE [LARGE SCALE GENOMIC DNA]</scope>
    <source>
        <strain evidence="1">NLD-2019</strain>
        <tissue evidence="1">Leaf</tissue>
    </source>
</reference>
<dbReference type="OrthoDB" id="1805912at2759"/>
<protein>
    <submittedName>
        <fullName evidence="1">Uncharacterized protein</fullName>
    </submittedName>
</protein>
<sequence length="218" mass="25756">MKLFFFFSLDIQAISMYPTFLLIKNILRTFKFTAFVEETTCNGVKANERAVVILLLIITHALRTEMNPPLVSIPDSTSAMLHIIMELAITMEYVIPPIMVNNTIKVKDVNLNFKAIKTIQNDVVFVEMIRSEFHSCVWRRELKIPAKEGGFLWWLLRCWIMNVFVMRRKEKVKGRSRIDEVMAWGSLRVKMENNLYEVPMESNRDRRRNWIVFMRGME</sequence>
<comment type="caution">
    <text evidence="1">The sequence shown here is derived from an EMBL/GenBank/DDBJ whole genome shotgun (WGS) entry which is preliminary data.</text>
</comment>
<evidence type="ECO:0000313" key="1">
    <source>
        <dbReference type="EMBL" id="KAD4584826.1"/>
    </source>
</evidence>
<organism evidence="1 2">
    <name type="scientific">Mikania micrantha</name>
    <name type="common">bitter vine</name>
    <dbReference type="NCBI Taxonomy" id="192012"/>
    <lineage>
        <taxon>Eukaryota</taxon>
        <taxon>Viridiplantae</taxon>
        <taxon>Streptophyta</taxon>
        <taxon>Embryophyta</taxon>
        <taxon>Tracheophyta</taxon>
        <taxon>Spermatophyta</taxon>
        <taxon>Magnoliopsida</taxon>
        <taxon>eudicotyledons</taxon>
        <taxon>Gunneridae</taxon>
        <taxon>Pentapetalae</taxon>
        <taxon>asterids</taxon>
        <taxon>campanulids</taxon>
        <taxon>Asterales</taxon>
        <taxon>Asteraceae</taxon>
        <taxon>Asteroideae</taxon>
        <taxon>Heliantheae alliance</taxon>
        <taxon>Eupatorieae</taxon>
        <taxon>Mikania</taxon>
    </lineage>
</organism>
<accession>A0A5N6NAB9</accession>
<name>A0A5N6NAB9_9ASTR</name>
<dbReference type="AlphaFoldDB" id="A0A5N6NAB9"/>
<gene>
    <name evidence="1" type="ORF">E3N88_22427</name>
</gene>